<gene>
    <name evidence="1" type="ORF">Fokcrypt_00640</name>
</gene>
<proteinExistence type="predicted"/>
<organism evidence="1 2">
    <name type="scientific">Candidatus Fokinia crypta</name>
    <dbReference type="NCBI Taxonomy" id="1920990"/>
    <lineage>
        <taxon>Bacteria</taxon>
        <taxon>Pseudomonadati</taxon>
        <taxon>Pseudomonadota</taxon>
        <taxon>Alphaproteobacteria</taxon>
        <taxon>Rickettsiales</taxon>
        <taxon>Candidatus Midichloriaceae</taxon>
        <taxon>Candidatus Fokinia</taxon>
    </lineage>
</organism>
<name>A0ABZ0UPR7_9RICK</name>
<evidence type="ECO:0000313" key="2">
    <source>
        <dbReference type="Proteomes" id="UP001325140"/>
    </source>
</evidence>
<accession>A0ABZ0UPR7</accession>
<dbReference type="EMBL" id="CP110343">
    <property type="protein sequence ID" value="WPX98106.1"/>
    <property type="molecule type" value="Genomic_DNA"/>
</dbReference>
<protein>
    <submittedName>
        <fullName evidence="1">Uncharacterized protein</fullName>
    </submittedName>
</protein>
<reference evidence="1" key="1">
    <citation type="submission" date="2022-10" db="EMBL/GenBank/DDBJ databases">
        <title>Host association and intracellularity evolved multiple times independently in the Rickettsiales.</title>
        <authorList>
            <person name="Castelli M."/>
            <person name="Nardi T."/>
            <person name="Gammuto L."/>
            <person name="Bellinzona G."/>
            <person name="Sabaneyeva E."/>
            <person name="Potekhin A."/>
            <person name="Serra V."/>
            <person name="Petroni G."/>
            <person name="Sassera D."/>
        </authorList>
    </citation>
    <scope>NUCLEOTIDE SEQUENCE [LARGE SCALE GENOMIC DNA]</scope>
    <source>
        <strain evidence="1">US_Bl 11III1</strain>
    </source>
</reference>
<keyword evidence="2" id="KW-1185">Reference proteome</keyword>
<dbReference type="Proteomes" id="UP001325140">
    <property type="component" value="Chromosome"/>
</dbReference>
<evidence type="ECO:0000313" key="1">
    <source>
        <dbReference type="EMBL" id="WPX98106.1"/>
    </source>
</evidence>
<sequence>MRYVSKLALISFQCFGCYLLMQSKFSTASQASQSPDSPIIEMAVEKKYFGGEKKVKEGEESLFGKIDLEAMFGTKFGTDDVIRGSADISEYNPRYYYRNNFYQPSEQQNIELNNASQIYFTLAGRYNFIAKNENLRVIFGIGAEGAMRYSSPESSYLSFALYESQCGLNSRLSVLYLVDHYECAIGAYAQLSTGMANTYLKFHGSNITSKFEESTIYGELYNDEQCKSPINGGKGIIQAKNIGPSYNSPISKGKISPYWSYAVGLQTRFSSGLTVSLGVLSLHLNGDLPINSSIFTFRQSTKQVEFDQNSQYYGVSPQGYCLPVNSAQVVQRGQLFNVDTTEKIIGIKNLNFQSKEHTMIVLGMGYSF</sequence>